<protein>
    <recommendedName>
        <fullName evidence="4">Ubiquitin-like protease family profile domain-containing protein</fullName>
    </recommendedName>
</protein>
<dbReference type="GO" id="GO:0005829">
    <property type="term" value="C:cytosol"/>
    <property type="evidence" value="ECO:0007669"/>
    <property type="project" value="TreeGrafter"/>
</dbReference>
<dbReference type="OrthoDB" id="6120827at2759"/>
<dbReference type="EMBL" id="UYJE01000260">
    <property type="protein sequence ID" value="VDH91737.1"/>
    <property type="molecule type" value="Genomic_DNA"/>
</dbReference>
<dbReference type="Gene3D" id="3.40.395.10">
    <property type="entry name" value="Adenoviral Proteinase, Chain A"/>
    <property type="match status" value="1"/>
</dbReference>
<dbReference type="PANTHER" id="PTHR23409:SF21">
    <property type="entry name" value="CAPSID PROTEIN"/>
    <property type="match status" value="1"/>
</dbReference>
<comment type="caution">
    <text evidence="2">The sequence shown here is derived from an EMBL/GenBank/DDBJ whole genome shotgun (WGS) entry which is preliminary data.</text>
</comment>
<evidence type="ECO:0008006" key="4">
    <source>
        <dbReference type="Google" id="ProtNLM"/>
    </source>
</evidence>
<accession>A0A8B6BL75</accession>
<feature type="compositionally biased region" description="Basic and acidic residues" evidence="1">
    <location>
        <begin position="374"/>
        <end position="383"/>
    </location>
</feature>
<dbReference type="AlphaFoldDB" id="A0A8B6BL75"/>
<evidence type="ECO:0000256" key="1">
    <source>
        <dbReference type="SAM" id="MobiDB-lite"/>
    </source>
</evidence>
<reference evidence="2" key="1">
    <citation type="submission" date="2018-11" db="EMBL/GenBank/DDBJ databases">
        <authorList>
            <person name="Alioto T."/>
            <person name="Alioto T."/>
        </authorList>
    </citation>
    <scope>NUCLEOTIDE SEQUENCE</scope>
</reference>
<gene>
    <name evidence="2" type="ORF">MGAL_10B005095</name>
</gene>
<proteinExistence type="predicted"/>
<organism evidence="2 3">
    <name type="scientific">Mytilus galloprovincialis</name>
    <name type="common">Mediterranean mussel</name>
    <dbReference type="NCBI Taxonomy" id="29158"/>
    <lineage>
        <taxon>Eukaryota</taxon>
        <taxon>Metazoa</taxon>
        <taxon>Spiralia</taxon>
        <taxon>Lophotrochozoa</taxon>
        <taxon>Mollusca</taxon>
        <taxon>Bivalvia</taxon>
        <taxon>Autobranchia</taxon>
        <taxon>Pteriomorphia</taxon>
        <taxon>Mytilida</taxon>
        <taxon>Mytiloidea</taxon>
        <taxon>Mytilidae</taxon>
        <taxon>Mytilinae</taxon>
        <taxon>Mytilus</taxon>
    </lineage>
</organism>
<name>A0A8B6BL75_MYTGA</name>
<feature type="compositionally biased region" description="Polar residues" evidence="1">
    <location>
        <begin position="385"/>
        <end position="395"/>
    </location>
</feature>
<dbReference type="PANTHER" id="PTHR23409">
    <property type="entry name" value="RIBONUCLEOSIDE-DIPHOSPHATE REDUCTASE SMALL CHAIN"/>
    <property type="match status" value="1"/>
</dbReference>
<dbReference type="GO" id="GO:0009263">
    <property type="term" value="P:deoxyribonucleotide biosynthetic process"/>
    <property type="evidence" value="ECO:0007669"/>
    <property type="project" value="InterPro"/>
</dbReference>
<feature type="region of interest" description="Disordered" evidence="1">
    <location>
        <begin position="1"/>
        <end position="20"/>
    </location>
</feature>
<keyword evidence="3" id="KW-1185">Reference proteome</keyword>
<feature type="region of interest" description="Disordered" evidence="1">
    <location>
        <begin position="367"/>
        <end position="395"/>
    </location>
</feature>
<dbReference type="InterPro" id="IPR038765">
    <property type="entry name" value="Papain-like_cys_pep_sf"/>
</dbReference>
<dbReference type="Proteomes" id="UP000596742">
    <property type="component" value="Unassembled WGS sequence"/>
</dbReference>
<dbReference type="GO" id="GO:0004748">
    <property type="term" value="F:ribonucleoside-diphosphate reductase activity, thioredoxin disulfide as acceptor"/>
    <property type="evidence" value="ECO:0007669"/>
    <property type="project" value="TreeGrafter"/>
</dbReference>
<sequence>MNHLEENHEDELSLFSPPPANTGIQRREWIEFRPTNQISADAPLDFSIPSQSAAYMDLKRSSLKVKLRLLKADGTSVAKDTNVALVNLSLQALFSEVECSLQQTPVAQMGSNYPFKAYIDTLLETGASDKVLLDSQLFKRDTAGHLDDANVQGGANQGLYRRSLYTREGRILEMEGPLHLDVFRQHRLLLNGIPLTLKLWPSKNAFRLMSSDDDAAYRVQILDAAFKVCLQTPNAGVLMAHSKLLGDATAMYPFVTSHFKTASVSKGEYGFIENNLFQGDVPSQLIVALVSSEAFSGSYKRSPFNFLGFDCNFLGLYVDGQSYPSQPLQPNFAGRNYVDAYRTLATFRDDVDVSLLDYAAERRLSTGNQIRDAPAGERDRPDVRQVSQSDARGSISTRLATMNNREVERALRDQHVRAICADELVRPQRPQTYVVNTDPCSRPGTHWTVFRFPLQGPPEFFDSLGNRPGDYHRRFEEVLGPTYLYTPDAVQPEDSNTCGAYCIHFVRERHGSRSFQEILNDFSTVDLRDNDRKVKKFIRGRIGTTRRGWSAKAVRTIANDGK</sequence>
<dbReference type="InterPro" id="IPR000358">
    <property type="entry name" value="RNR_small_fam"/>
</dbReference>
<evidence type="ECO:0000313" key="2">
    <source>
        <dbReference type="EMBL" id="VDH91737.1"/>
    </source>
</evidence>
<dbReference type="SUPFAM" id="SSF54001">
    <property type="entry name" value="Cysteine proteinases"/>
    <property type="match status" value="1"/>
</dbReference>
<evidence type="ECO:0000313" key="3">
    <source>
        <dbReference type="Proteomes" id="UP000596742"/>
    </source>
</evidence>